<dbReference type="PANTHER" id="PTHR13561:SF20">
    <property type="entry name" value="DNA TOPOISOMERASE 2-BINDING PROTEIN 1"/>
    <property type="match status" value="1"/>
</dbReference>
<dbReference type="SUPFAM" id="SSF52113">
    <property type="entry name" value="BRCT domain"/>
    <property type="match status" value="5"/>
</dbReference>
<proteinExistence type="predicted"/>
<sequence>MTSRKSLNSSLNTSGNTGKRVYVIAYEGYHIDVGGVLTHGERKALDKAYELLVASGASVGKTSIQKILNLKKNSPGISYIVPRFDGVVFEKLQSLEARIYGPLAITAALESVERKIYLWDYPLLSTSLKGLLITCTGLTADERKTLATKIKHMGGVFSGSMSDTTTHLIAMECNSTSEKYRLARKFKLPVVTPEWVNVIYQDALGGEMRDAKAFAELYLVPLFTNCVVTCSGVSHDERLKIAKLIQQHGGVFSGEMNRESCTHLLTNSKTGVKFKKAKEWGTVNIVIVKWLSACLAQGYRIPESKYFPGTKTSTQNDATNNTLGGSGLSASTIGPVNSSISSNASSIVRHPSSKTPLVSAIVNPLKVPSNKSFRRQSSMIPAPKVADPVLDADLSELKDDYGQYLLDCRLYFFEVPDKDLRVYTFLANSTGCNLVAEINFDDETRHHVPHPTHIVVPSNATLNRNKIEILRKAMDFDVDVVCGEWLLDCVRAKELLDATDEKYVHPTVKTDLEENQPPVKASRPSVAGAFTLAVSETRIQRRSTGFGIDTTKGSSLMNSPEDMRFGMPGVFSDSSSSSRGLLRRQSSLKQVESRPSSSKDRPNATSTQRNSIHSPIDHPNVSAVQPVEPDPIPVDSFDRSIVIQQMETPVFKPPFAKAPLPPRKSILKNTQPEQPKEPSFTATPSASLANQTNPIHQLSQIRGKNPPMPTLSPTPFKPPSMGRQTGSTSSGQKSSTVKGPTTIPSQGSEDAETQPFFQNKIFGLEMLPSDSQQELVLSEIQRLGGQIVPITNIVEPIEIDFLLAPSLDFEADKYANVYYQNLATVFWLQYCSDSSKELPINHHPLFKPFGPVRDHHILDGVVAAVSGSDMRVEKTVFGSLVNEMGGIHQPAISRSNNHKFRRTTHVIALGPSPRLKEVGHWENVHVVDGSWLVECIARGRRLPEEDYPFDEVLFKHYTGRSDPVWMQNSKNRRRSRSIIDETADILPETMALPKSLFCQNLEEEEDTGAVKSLFTHEAGSSSPSVASTSTEFNRLNLSAPMEDYISGKRQYRLKIFDNPVTPKATKCDENVAKIFNYDDTESNASVFGTLPDESTSGESFIAKQMKKMVRNCCNDTAEFNQFYENLNSKEDDRDWHDVTIYKKAAYENGPREIAEPPKLASPGLYSRPFPTGPKTPAHLARAPMTNVPPMAFDFVEDAVAELRKQGVNRESAIPVPTAVDFEEPMDVAEPEAEPEPVAVAEEVQEPVFLPPPAPVEAPLQPMEQPGPSEPAPSVEVPAPVETAQQPSERPSSSTSPDPQPADVPGPSTSPISNSTDAPGPSTRPIPPSADAPGPSKPSTSKPTDAPGTFARPAAPPRRKPFNPYENPNYQARISSANRLLDELSKKVRKSAGRPSQSESSDSEEEDPFVASAKQCNEMAKRTDFKEDVRTGKPLGPQPDFPVTMGWAKGCSTQELMPADPNRVFENVDENHYGQPDSNDMRPLPLQFFKPPTSTSLEALFRSKKSRKKSDADVDEAKQWLLDGEREWREKQAAEAAAKKTADEATTKKATEEVATATGPSGDAEKSTSPSVIAVETAAEAVVPVEVAKEAEMAPVQPVSDPTKAKVLAVQQPEVIPVPVPQASAQTASFDPKDSFNLSFDFENLNTQADVLPRAVAGMKDLNSLDDNSTISHQTETVLSALKVPQKVAESNPPTKKLPPLAVVQEEHSFDPGNEVWKAPIPPPPIPIPQTASDDVVVITPDETEFPRDNQRNQRRRPIAEISKDAPSISPVAKRRKESPIPVEPVASTSAAAKKPDVPAPSKMTTRRESKTLRLSLTSKPSTDETLTSLEASNAFVHKRFMLSGVNTDERQNIMQQIRMLSGTILEQPSDFKIAQVILCSKPARTQKLLSAIAAGKVICHTSYVIASARKGEWLDEEEYEFGNPKSYRHIRVQDLSALAKQVAEAGYRWRKQIEMIGHGAFYGWKVIMFMPPNRAEALAEVIKCGGGEAVLSTSVSNSRALKTFTHVIIKGLEPARDQLTTLGKEGVPFYTDNLLSDYLIGAIPEKALAKHHPCHMEFH</sequence>
<feature type="compositionally biased region" description="Basic and acidic residues" evidence="2">
    <location>
        <begin position="1744"/>
        <end position="1763"/>
    </location>
</feature>
<dbReference type="FunFam" id="3.40.50.10190:FF:000018">
    <property type="entry name" value="DNA topoisomerase 2-binding protein 1"/>
    <property type="match status" value="1"/>
</dbReference>
<evidence type="ECO:0000256" key="1">
    <source>
        <dbReference type="ARBA" id="ARBA00022737"/>
    </source>
</evidence>
<feature type="compositionally biased region" description="Low complexity" evidence="2">
    <location>
        <begin position="572"/>
        <end position="588"/>
    </location>
</feature>
<feature type="compositionally biased region" description="Basic and acidic residues" evidence="2">
    <location>
        <begin position="1520"/>
        <end position="1551"/>
    </location>
</feature>
<feature type="compositionally biased region" description="Pro residues" evidence="2">
    <location>
        <begin position="706"/>
        <end position="718"/>
    </location>
</feature>
<feature type="region of interest" description="Disordered" evidence="2">
    <location>
        <begin position="1466"/>
        <end position="1489"/>
    </location>
</feature>
<feature type="compositionally biased region" description="Polar residues" evidence="2">
    <location>
        <begin position="1812"/>
        <end position="1823"/>
    </location>
</feature>
<feature type="domain" description="BRCT" evidence="3">
    <location>
        <begin position="218"/>
        <end position="308"/>
    </location>
</feature>
<dbReference type="PANTHER" id="PTHR13561">
    <property type="entry name" value="DNA REPLICATION REGULATOR DPB11-RELATED"/>
    <property type="match status" value="1"/>
</dbReference>
<protein>
    <submittedName>
        <fullName evidence="5">DNA topoisomerase 2-binding protein 1</fullName>
    </submittedName>
</protein>
<feature type="compositionally biased region" description="Polar residues" evidence="2">
    <location>
        <begin position="603"/>
        <end position="613"/>
    </location>
</feature>
<feature type="compositionally biased region" description="Low complexity" evidence="2">
    <location>
        <begin position="1271"/>
        <end position="1281"/>
    </location>
</feature>
<name>A0A7E4VJA1_PANRE</name>
<evidence type="ECO:0000313" key="5">
    <source>
        <dbReference type="WBParaSite" id="Pan_g20868.t1"/>
    </source>
</evidence>
<dbReference type="InterPro" id="IPR001357">
    <property type="entry name" value="BRCT_dom"/>
</dbReference>
<evidence type="ECO:0000256" key="2">
    <source>
        <dbReference type="SAM" id="MobiDB-lite"/>
    </source>
</evidence>
<feature type="region of interest" description="Disordered" evidence="2">
    <location>
        <begin position="545"/>
        <end position="635"/>
    </location>
</feature>
<feature type="domain" description="BRCT" evidence="3">
    <location>
        <begin position="123"/>
        <end position="196"/>
    </location>
</feature>
<feature type="domain" description="BRCT" evidence="3">
    <location>
        <begin position="452"/>
        <end position="503"/>
    </location>
</feature>
<dbReference type="WBParaSite" id="Pan_g20868.t1">
    <property type="protein sequence ID" value="Pan_g20868.t1"/>
    <property type="gene ID" value="Pan_g20868"/>
</dbReference>
<feature type="region of interest" description="Disordered" evidence="2">
    <location>
        <begin position="699"/>
        <end position="752"/>
    </location>
</feature>
<dbReference type="InterPro" id="IPR059215">
    <property type="entry name" value="BRCT2_TopBP1-like"/>
</dbReference>
<feature type="region of interest" description="Disordered" evidence="2">
    <location>
        <begin position="652"/>
        <end position="687"/>
    </location>
</feature>
<dbReference type="InterPro" id="IPR036420">
    <property type="entry name" value="BRCT_dom_sf"/>
</dbReference>
<dbReference type="GO" id="GO:0006270">
    <property type="term" value="P:DNA replication initiation"/>
    <property type="evidence" value="ECO:0007669"/>
    <property type="project" value="TreeGrafter"/>
</dbReference>
<feature type="compositionally biased region" description="Polar residues" evidence="2">
    <location>
        <begin position="1365"/>
        <end position="1377"/>
    </location>
</feature>
<reference evidence="4" key="1">
    <citation type="journal article" date="2013" name="Genetics">
        <title>The draft genome and transcriptome of Panagrellus redivivus are shaped by the harsh demands of a free-living lifestyle.</title>
        <authorList>
            <person name="Srinivasan J."/>
            <person name="Dillman A.R."/>
            <person name="Macchietto M.G."/>
            <person name="Heikkinen L."/>
            <person name="Lakso M."/>
            <person name="Fracchia K.M."/>
            <person name="Antoshechkin I."/>
            <person name="Mortazavi A."/>
            <person name="Wong G."/>
            <person name="Sternberg P.W."/>
        </authorList>
    </citation>
    <scope>NUCLEOTIDE SEQUENCE [LARGE SCALE GENOMIC DNA]</scope>
    <source>
        <strain evidence="4">MT8872</strain>
    </source>
</reference>
<dbReference type="Gene3D" id="3.40.50.10190">
    <property type="entry name" value="BRCT domain"/>
    <property type="match status" value="8"/>
</dbReference>
<feature type="region of interest" description="Disordered" evidence="2">
    <location>
        <begin position="1422"/>
        <end position="1445"/>
    </location>
</feature>
<reference evidence="5" key="2">
    <citation type="submission" date="2020-10" db="UniProtKB">
        <authorList>
            <consortium name="WormBaseParasite"/>
        </authorList>
    </citation>
    <scope>IDENTIFICATION</scope>
</reference>
<keyword evidence="1" id="KW-0677">Repeat</keyword>
<feature type="compositionally biased region" description="Polar residues" evidence="2">
    <location>
        <begin position="1282"/>
        <end position="1296"/>
    </location>
</feature>
<feature type="region of interest" description="Disordered" evidence="2">
    <location>
        <begin position="1520"/>
        <end position="1571"/>
    </location>
</feature>
<dbReference type="SMART" id="SM00292">
    <property type="entry name" value="BRCT"/>
    <property type="match status" value="5"/>
</dbReference>
<organism evidence="4 5">
    <name type="scientific">Panagrellus redivivus</name>
    <name type="common">Microworm</name>
    <dbReference type="NCBI Taxonomy" id="6233"/>
    <lineage>
        <taxon>Eukaryota</taxon>
        <taxon>Metazoa</taxon>
        <taxon>Ecdysozoa</taxon>
        <taxon>Nematoda</taxon>
        <taxon>Chromadorea</taxon>
        <taxon>Rhabditida</taxon>
        <taxon>Tylenchina</taxon>
        <taxon>Panagrolaimomorpha</taxon>
        <taxon>Panagrolaimoidea</taxon>
        <taxon>Panagrolaimidae</taxon>
        <taxon>Panagrellus</taxon>
    </lineage>
</organism>
<feature type="compositionally biased region" description="Low complexity" evidence="2">
    <location>
        <begin position="724"/>
        <end position="739"/>
    </location>
</feature>
<dbReference type="Pfam" id="PF12738">
    <property type="entry name" value="PTCB-BRCT"/>
    <property type="match status" value="2"/>
</dbReference>
<dbReference type="CDD" id="cd17731">
    <property type="entry name" value="BRCT_TopBP1_rpt2_like"/>
    <property type="match status" value="2"/>
</dbReference>
<feature type="region of interest" description="Disordered" evidence="2">
    <location>
        <begin position="1742"/>
        <end position="1823"/>
    </location>
</feature>
<dbReference type="GO" id="GO:0007095">
    <property type="term" value="P:mitotic G2 DNA damage checkpoint signaling"/>
    <property type="evidence" value="ECO:0007669"/>
    <property type="project" value="TreeGrafter"/>
</dbReference>
<evidence type="ECO:0000259" key="3">
    <source>
        <dbReference type="PROSITE" id="PS50172"/>
    </source>
</evidence>
<feature type="domain" description="BRCT" evidence="3">
    <location>
        <begin position="1830"/>
        <end position="1921"/>
    </location>
</feature>
<feature type="region of interest" description="Disordered" evidence="2">
    <location>
        <begin position="1249"/>
        <end position="1410"/>
    </location>
</feature>
<evidence type="ECO:0000313" key="4">
    <source>
        <dbReference type="Proteomes" id="UP000492821"/>
    </source>
</evidence>
<feature type="compositionally biased region" description="Polar residues" evidence="2">
    <location>
        <begin position="1306"/>
        <end position="1316"/>
    </location>
</feature>
<accession>A0A7E4VJA1</accession>
<dbReference type="PROSITE" id="PS50172">
    <property type="entry name" value="BRCT"/>
    <property type="match status" value="5"/>
</dbReference>
<dbReference type="Proteomes" id="UP000492821">
    <property type="component" value="Unassembled WGS sequence"/>
</dbReference>
<feature type="domain" description="BRCT" evidence="3">
    <location>
        <begin position="853"/>
        <end position="949"/>
    </location>
</feature>
<dbReference type="GO" id="GO:0033314">
    <property type="term" value="P:mitotic DNA replication checkpoint signaling"/>
    <property type="evidence" value="ECO:0007669"/>
    <property type="project" value="TreeGrafter"/>
</dbReference>
<keyword evidence="4" id="KW-1185">Reference proteome</keyword>